<proteinExistence type="predicted"/>
<dbReference type="PANTHER" id="PTHR43155:SF2">
    <property type="entry name" value="CYCLIC DI-GMP PHOSPHODIESTERASE PA4108"/>
    <property type="match status" value="1"/>
</dbReference>
<dbReference type="InterPro" id="IPR037522">
    <property type="entry name" value="HD_GYP_dom"/>
</dbReference>
<evidence type="ECO:0000256" key="1">
    <source>
        <dbReference type="SAM" id="MobiDB-lite"/>
    </source>
</evidence>
<dbReference type="InterPro" id="IPR003607">
    <property type="entry name" value="HD/PDEase_dom"/>
</dbReference>
<feature type="domain" description="HD-GYP" evidence="2">
    <location>
        <begin position="128"/>
        <end position="324"/>
    </location>
</feature>
<comment type="caution">
    <text evidence="3">The sequence shown here is derived from an EMBL/GenBank/DDBJ whole genome shotgun (WGS) entry which is preliminary data.</text>
</comment>
<evidence type="ECO:0000313" key="3">
    <source>
        <dbReference type="EMBL" id="OMF53271.1"/>
    </source>
</evidence>
<dbReference type="CDD" id="cd00077">
    <property type="entry name" value="HDc"/>
    <property type="match status" value="1"/>
</dbReference>
<dbReference type="SUPFAM" id="SSF109604">
    <property type="entry name" value="HD-domain/PDEase-like"/>
    <property type="match status" value="1"/>
</dbReference>
<dbReference type="AlphaFoldDB" id="A0A1R1EN76"/>
<dbReference type="SMART" id="SM00471">
    <property type="entry name" value="HDc"/>
    <property type="match status" value="1"/>
</dbReference>
<feature type="region of interest" description="Disordered" evidence="1">
    <location>
        <begin position="56"/>
        <end position="82"/>
    </location>
</feature>
<sequence>MASVSITEIKPGLKLSKDVHTPLGGLLLQKGTVLLPRDLEILRAFMVQSVDVDNGEQETKSSADSRAAIPQRSVPSVQARKDSVTTVQRSSFLEEYDRMIQLVKSTYPSVIAAEIPIFELRGQLEALISQIKDYNLLTFSPRSMSEYDYIYHHAVLCALSSYQLAKWIGLQQKDWMQAAFAGLFHDIGNFKIDPAVLYKPQPLTAEEVGEMKRHTTYGYQLLKNVTAINEGVRLAALQHHEKVDGSGYPLRLDGGKIHIYAKIVGIVDIFHAMTLNRIYQKAQSPYLVLEQIHAEAFGKLDPGIVRTLISKVTEFHNGTVVRLSNDQIGEIVFTDRNHPTRPMVSVNGQIINLIQQRQLCINEIISS</sequence>
<dbReference type="PROSITE" id="PS51832">
    <property type="entry name" value="HD_GYP"/>
    <property type="match status" value="1"/>
</dbReference>
<dbReference type="GO" id="GO:0016787">
    <property type="term" value="F:hydrolase activity"/>
    <property type="evidence" value="ECO:0007669"/>
    <property type="project" value="UniProtKB-KW"/>
</dbReference>
<dbReference type="EMBL" id="MRTP01000005">
    <property type="protein sequence ID" value="OMF53271.1"/>
    <property type="molecule type" value="Genomic_DNA"/>
</dbReference>
<evidence type="ECO:0000259" key="2">
    <source>
        <dbReference type="PROSITE" id="PS51832"/>
    </source>
</evidence>
<protein>
    <submittedName>
        <fullName evidence="3">HD family phosphohydrolase</fullName>
    </submittedName>
</protein>
<accession>A0A1R1EN76</accession>
<dbReference type="Gene3D" id="1.10.3210.10">
    <property type="entry name" value="Hypothetical protein af1432"/>
    <property type="match status" value="1"/>
</dbReference>
<dbReference type="Pfam" id="PF13487">
    <property type="entry name" value="HD_5"/>
    <property type="match status" value="1"/>
</dbReference>
<name>A0A1R1EN76_9BACL</name>
<gene>
    <name evidence="3" type="ORF">BK138_20500</name>
</gene>
<dbReference type="RefSeq" id="WP_076172524.1">
    <property type="nucleotide sequence ID" value="NZ_MRTP01000005.1"/>
</dbReference>
<dbReference type="Proteomes" id="UP000187172">
    <property type="component" value="Unassembled WGS sequence"/>
</dbReference>
<dbReference type="PANTHER" id="PTHR43155">
    <property type="entry name" value="CYCLIC DI-GMP PHOSPHODIESTERASE PA4108-RELATED"/>
    <property type="match status" value="1"/>
</dbReference>
<evidence type="ECO:0000313" key="4">
    <source>
        <dbReference type="Proteomes" id="UP000187172"/>
    </source>
</evidence>
<keyword evidence="4" id="KW-1185">Reference proteome</keyword>
<keyword evidence="3" id="KW-0378">Hydrolase</keyword>
<dbReference type="STRING" id="297318.BK138_20500"/>
<organism evidence="3 4">
    <name type="scientific">Paenibacillus rhizosphaerae</name>
    <dbReference type="NCBI Taxonomy" id="297318"/>
    <lineage>
        <taxon>Bacteria</taxon>
        <taxon>Bacillati</taxon>
        <taxon>Bacillota</taxon>
        <taxon>Bacilli</taxon>
        <taxon>Bacillales</taxon>
        <taxon>Paenibacillaceae</taxon>
        <taxon>Paenibacillus</taxon>
    </lineage>
</organism>
<reference evidence="3 4" key="1">
    <citation type="submission" date="2016-11" db="EMBL/GenBank/DDBJ databases">
        <title>Paenibacillus species isolates.</title>
        <authorList>
            <person name="Beno S.M."/>
        </authorList>
    </citation>
    <scope>NUCLEOTIDE SEQUENCE [LARGE SCALE GENOMIC DNA]</scope>
    <source>
        <strain evidence="3 4">FSL R5-0378</strain>
    </source>
</reference>